<dbReference type="EMBL" id="WVIC01000061">
    <property type="protein sequence ID" value="NCJ08643.1"/>
    <property type="molecule type" value="Genomic_DNA"/>
</dbReference>
<keyword evidence="3" id="KW-1185">Reference proteome</keyword>
<accession>A0A8K2A198</accession>
<gene>
    <name evidence="2" type="ORF">GS597_19455</name>
</gene>
<feature type="transmembrane region" description="Helical" evidence="1">
    <location>
        <begin position="183"/>
        <end position="204"/>
    </location>
</feature>
<feature type="transmembrane region" description="Helical" evidence="1">
    <location>
        <begin position="103"/>
        <end position="122"/>
    </location>
</feature>
<dbReference type="RefSeq" id="WP_161827112.1">
    <property type="nucleotide sequence ID" value="NZ_WVIC01000061.1"/>
</dbReference>
<dbReference type="InterPro" id="IPR021788">
    <property type="entry name" value="CPP1-like"/>
</dbReference>
<dbReference type="PANTHER" id="PTHR33372:SF2">
    <property type="entry name" value="PROTEIN CHAPERONE-LIKE PROTEIN OF POR1, CHLOROPLASTIC"/>
    <property type="match status" value="1"/>
</dbReference>
<sequence length="205" mass="22927">MIEHNPYKKLEVDENASFEEIQRARDRLIDGRNNDESYREEVEAAYDSILMDRLRKRQEGRLQVPEPIRFPERLAERSFKVSLPEISPPPSLGLQRLLDTPSFQEVTVSAAVFAGLSGLSVFANSEDLLAFLLALGVGFTVYWLNRKDQRLGRAVLLMLAALIVGGTLGTLLLNVPVLMGLGIQPQAIVTVAVFIAFWLVSSFLR</sequence>
<keyword evidence="1" id="KW-1133">Transmembrane helix</keyword>
<feature type="transmembrane region" description="Helical" evidence="1">
    <location>
        <begin position="156"/>
        <end position="177"/>
    </location>
</feature>
<protein>
    <submittedName>
        <fullName evidence="2">Molecular chaperone DnaJ</fullName>
    </submittedName>
</protein>
<feature type="transmembrane region" description="Helical" evidence="1">
    <location>
        <begin position="128"/>
        <end position="144"/>
    </location>
</feature>
<keyword evidence="1" id="KW-0472">Membrane</keyword>
<reference evidence="2" key="1">
    <citation type="submission" date="2019-12" db="EMBL/GenBank/DDBJ databases">
        <title>High-Quality draft genome sequences of three cyanobacteria isolated from the limestone walls of the Old Cathedral of Coimbra.</title>
        <authorList>
            <person name="Tiago I."/>
            <person name="Soares F."/>
            <person name="Portugal A."/>
        </authorList>
    </citation>
    <scope>NUCLEOTIDE SEQUENCE [LARGE SCALE GENOMIC DNA]</scope>
    <source>
        <strain evidence="2">C</strain>
    </source>
</reference>
<evidence type="ECO:0000256" key="1">
    <source>
        <dbReference type="SAM" id="Phobius"/>
    </source>
</evidence>
<dbReference type="Proteomes" id="UP000607397">
    <property type="component" value="Unassembled WGS sequence"/>
</dbReference>
<evidence type="ECO:0000313" key="2">
    <source>
        <dbReference type="EMBL" id="NCJ08643.1"/>
    </source>
</evidence>
<dbReference type="Pfam" id="PF11833">
    <property type="entry name" value="CPP1-like"/>
    <property type="match status" value="1"/>
</dbReference>
<proteinExistence type="predicted"/>
<evidence type="ECO:0000313" key="3">
    <source>
        <dbReference type="Proteomes" id="UP000607397"/>
    </source>
</evidence>
<organism evidence="2 3">
    <name type="scientific">Petrachloros mirabilis ULC683</name>
    <dbReference type="NCBI Taxonomy" id="2781853"/>
    <lineage>
        <taxon>Bacteria</taxon>
        <taxon>Bacillati</taxon>
        <taxon>Cyanobacteriota</taxon>
        <taxon>Cyanophyceae</taxon>
        <taxon>Synechococcales</taxon>
        <taxon>Petrachlorosaceae</taxon>
        <taxon>Petrachloros</taxon>
        <taxon>Petrachloros mirabilis</taxon>
    </lineage>
</organism>
<dbReference type="AlphaFoldDB" id="A0A8K2A198"/>
<keyword evidence="1" id="KW-0812">Transmembrane</keyword>
<dbReference type="PANTHER" id="PTHR33372">
    <property type="match status" value="1"/>
</dbReference>
<name>A0A8K2A198_9CYAN</name>
<comment type="caution">
    <text evidence="2">The sequence shown here is derived from an EMBL/GenBank/DDBJ whole genome shotgun (WGS) entry which is preliminary data.</text>
</comment>